<name>A0AAE8N5U6_9PEZI</name>
<evidence type="ECO:0000313" key="1">
    <source>
        <dbReference type="EMBL" id="SPO06821.1"/>
    </source>
</evidence>
<dbReference type="EMBL" id="ONZQ02000017">
    <property type="protein sequence ID" value="SPO06821.1"/>
    <property type="molecule type" value="Genomic_DNA"/>
</dbReference>
<evidence type="ECO:0000313" key="2">
    <source>
        <dbReference type="Proteomes" id="UP001187682"/>
    </source>
</evidence>
<protein>
    <submittedName>
        <fullName evidence="1">Uncharacterized protein</fullName>
    </submittedName>
</protein>
<keyword evidence="2" id="KW-1185">Reference proteome</keyword>
<organism evidence="1 2">
    <name type="scientific">Cephalotrichum gorgonifer</name>
    <dbReference type="NCBI Taxonomy" id="2041049"/>
    <lineage>
        <taxon>Eukaryota</taxon>
        <taxon>Fungi</taxon>
        <taxon>Dikarya</taxon>
        <taxon>Ascomycota</taxon>
        <taxon>Pezizomycotina</taxon>
        <taxon>Sordariomycetes</taxon>
        <taxon>Hypocreomycetidae</taxon>
        <taxon>Microascales</taxon>
        <taxon>Microascaceae</taxon>
        <taxon>Cephalotrichum</taxon>
    </lineage>
</organism>
<proteinExistence type="predicted"/>
<comment type="caution">
    <text evidence="1">The sequence shown here is derived from an EMBL/GenBank/DDBJ whole genome shotgun (WGS) entry which is preliminary data.</text>
</comment>
<dbReference type="Proteomes" id="UP001187682">
    <property type="component" value="Unassembled WGS sequence"/>
</dbReference>
<accession>A0AAE8N5U6</accession>
<sequence length="351" mass="39618">MAQNTVLGRLKDLTRASMSDSRLEGYTNGPFWKILLPDAKGDLRVFGRVLHRFVAGDDECDGLAWELCGFRLTEDEIVPEFPPDLDVSERIDLLNHRLVLLQELQPRGDCYRDLDDPELGDRYVPLVGGHKGIRIPWSLRRFLGTATCWSNLILYHVSDEGLYYIASQRKKTPLLSYETPGRSTIGQVVQFGRTYLHTLHAVKEEVFRGFEENALDFEMNVKRDGYAAYNFITEGDAASGITLDRAVCASYSFIVDADNEDLLCNKTTNRHTWKKDGFYFNLADVALIEVAQGQLDPVSSLAVILFMENHDLLEDSLEYIGEGKASYREILALLDQELAGYPNETFGLAGE</sequence>
<dbReference type="AlphaFoldDB" id="A0AAE8N5U6"/>
<gene>
    <name evidence="1" type="ORF">DNG_09515</name>
</gene>
<reference evidence="1" key="1">
    <citation type="submission" date="2018-03" db="EMBL/GenBank/DDBJ databases">
        <authorList>
            <person name="Guldener U."/>
        </authorList>
    </citation>
    <scope>NUCLEOTIDE SEQUENCE</scope>
</reference>